<evidence type="ECO:0008006" key="4">
    <source>
        <dbReference type="Google" id="ProtNLM"/>
    </source>
</evidence>
<feature type="transmembrane region" description="Helical" evidence="1">
    <location>
        <begin position="12"/>
        <end position="35"/>
    </location>
</feature>
<feature type="transmembrane region" description="Helical" evidence="1">
    <location>
        <begin position="73"/>
        <end position="91"/>
    </location>
</feature>
<reference evidence="2 3" key="1">
    <citation type="submission" date="2013-07" db="EMBL/GenBank/DDBJ databases">
        <title>Thioclava pacifica DSM 10166 Genome Sequencing.</title>
        <authorList>
            <person name="Lai Q."/>
            <person name="Shao Z."/>
        </authorList>
    </citation>
    <scope>NUCLEOTIDE SEQUENCE [LARGE SCALE GENOMIC DNA]</scope>
    <source>
        <strain evidence="2 3">DSM 10166</strain>
    </source>
</reference>
<keyword evidence="1" id="KW-0812">Transmembrane</keyword>
<evidence type="ECO:0000313" key="3">
    <source>
        <dbReference type="Proteomes" id="UP000027432"/>
    </source>
</evidence>
<accession>A0A074JF16</accession>
<dbReference type="OrthoDB" id="5297436at2"/>
<keyword evidence="3" id="KW-1185">Reference proteome</keyword>
<evidence type="ECO:0000313" key="2">
    <source>
        <dbReference type="EMBL" id="KEO54143.1"/>
    </source>
</evidence>
<dbReference type="Proteomes" id="UP000027432">
    <property type="component" value="Unassembled WGS sequence"/>
</dbReference>
<name>A0A074JF16_9RHOB</name>
<organism evidence="2 3">
    <name type="scientific">Thioclava pacifica DSM 10166</name>
    <dbReference type="NCBI Taxonomy" id="1353537"/>
    <lineage>
        <taxon>Bacteria</taxon>
        <taxon>Pseudomonadati</taxon>
        <taxon>Pseudomonadota</taxon>
        <taxon>Alphaproteobacteria</taxon>
        <taxon>Rhodobacterales</taxon>
        <taxon>Paracoccaceae</taxon>
        <taxon>Thioclava</taxon>
    </lineage>
</organism>
<dbReference type="InterPro" id="IPR021836">
    <property type="entry name" value="DUF3429"/>
</dbReference>
<sequence length="146" mass="15551">MRGVGPKIPGLALVLGLAGLIPFVWGVLVVQTGALMLPGMVDPRVAVLAYALMIFCFMAGCLWGFAAKGDWTPGYGISIAPVLYFILFAGFGMPINFVLLIGFVLLLPLDWVFASRGLAPGWWMKLRLVLTAVVVACLIAIVRTGA</sequence>
<keyword evidence="1" id="KW-0472">Membrane</keyword>
<evidence type="ECO:0000256" key="1">
    <source>
        <dbReference type="SAM" id="Phobius"/>
    </source>
</evidence>
<dbReference type="RefSeq" id="WP_038075085.1">
    <property type="nucleotide sequence ID" value="NZ_AUND01000012.1"/>
</dbReference>
<feature type="transmembrane region" description="Helical" evidence="1">
    <location>
        <begin position="126"/>
        <end position="145"/>
    </location>
</feature>
<protein>
    <recommendedName>
        <fullName evidence="4">DUF3429 domain-containing protein</fullName>
    </recommendedName>
</protein>
<dbReference type="EMBL" id="AUND01000012">
    <property type="protein sequence ID" value="KEO54143.1"/>
    <property type="molecule type" value="Genomic_DNA"/>
</dbReference>
<comment type="caution">
    <text evidence="2">The sequence shown here is derived from an EMBL/GenBank/DDBJ whole genome shotgun (WGS) entry which is preliminary data.</text>
</comment>
<dbReference type="eggNOG" id="ENOG502ZYPI">
    <property type="taxonomic scope" value="Bacteria"/>
</dbReference>
<dbReference type="AlphaFoldDB" id="A0A074JF16"/>
<dbReference type="STRING" id="1353537.TP2_04275"/>
<keyword evidence="1" id="KW-1133">Transmembrane helix</keyword>
<proteinExistence type="predicted"/>
<gene>
    <name evidence="2" type="ORF">TP2_04275</name>
</gene>
<feature type="transmembrane region" description="Helical" evidence="1">
    <location>
        <begin position="47"/>
        <end position="66"/>
    </location>
</feature>
<dbReference type="Pfam" id="PF11911">
    <property type="entry name" value="DUF3429"/>
    <property type="match status" value="1"/>
</dbReference>